<keyword evidence="2" id="KW-1185">Reference proteome</keyword>
<dbReference type="AlphaFoldDB" id="A0A8J3J2M9"/>
<dbReference type="SUPFAM" id="SSF54427">
    <property type="entry name" value="NTF2-like"/>
    <property type="match status" value="1"/>
</dbReference>
<evidence type="ECO:0000313" key="1">
    <source>
        <dbReference type="EMBL" id="GID14666.1"/>
    </source>
</evidence>
<dbReference type="Gene3D" id="3.10.450.50">
    <property type="match status" value="1"/>
</dbReference>
<gene>
    <name evidence="1" type="ORF">Aru02nite_55550</name>
</gene>
<dbReference type="RefSeq" id="WP_203662511.1">
    <property type="nucleotide sequence ID" value="NZ_BAAAZM010000017.1"/>
</dbReference>
<accession>A0A8J3J2M9</accession>
<protein>
    <recommendedName>
        <fullName evidence="3">SnoaL-like domain-containing protein</fullName>
    </recommendedName>
</protein>
<dbReference type="Pfam" id="PF07366">
    <property type="entry name" value="SnoaL"/>
    <property type="match status" value="1"/>
</dbReference>
<evidence type="ECO:0000313" key="2">
    <source>
        <dbReference type="Proteomes" id="UP000612808"/>
    </source>
</evidence>
<name>A0A8J3J2M9_9ACTN</name>
<sequence length="140" mass="15161">MDEDRVKTLTRALEMAVSGETAGAADVFTEDVVGWSPAMTVRSRAELVAELADRVAAFSDVALSVDATVGADGRVFGEWRLELTHTGPLRIDDDVLEPTGRRITLRGITVAVFTGPRIAEFRQYWDEADLLEGLGLLPAS</sequence>
<organism evidence="1 2">
    <name type="scientific">Actinocatenispora rupis</name>
    <dbReference type="NCBI Taxonomy" id="519421"/>
    <lineage>
        <taxon>Bacteria</taxon>
        <taxon>Bacillati</taxon>
        <taxon>Actinomycetota</taxon>
        <taxon>Actinomycetes</taxon>
        <taxon>Micromonosporales</taxon>
        <taxon>Micromonosporaceae</taxon>
        <taxon>Actinocatenispora</taxon>
    </lineage>
</organism>
<dbReference type="InterPro" id="IPR032710">
    <property type="entry name" value="NTF2-like_dom_sf"/>
</dbReference>
<dbReference type="Proteomes" id="UP000612808">
    <property type="component" value="Unassembled WGS sequence"/>
</dbReference>
<evidence type="ECO:0008006" key="3">
    <source>
        <dbReference type="Google" id="ProtNLM"/>
    </source>
</evidence>
<dbReference type="GO" id="GO:0030638">
    <property type="term" value="P:polyketide metabolic process"/>
    <property type="evidence" value="ECO:0007669"/>
    <property type="project" value="InterPro"/>
</dbReference>
<proteinExistence type="predicted"/>
<reference evidence="1" key="1">
    <citation type="submission" date="2021-01" db="EMBL/GenBank/DDBJ databases">
        <title>Whole genome shotgun sequence of Actinocatenispora rupis NBRC 107355.</title>
        <authorList>
            <person name="Komaki H."/>
            <person name="Tamura T."/>
        </authorList>
    </citation>
    <scope>NUCLEOTIDE SEQUENCE</scope>
    <source>
        <strain evidence="1">NBRC 107355</strain>
    </source>
</reference>
<comment type="caution">
    <text evidence="1">The sequence shown here is derived from an EMBL/GenBank/DDBJ whole genome shotgun (WGS) entry which is preliminary data.</text>
</comment>
<dbReference type="EMBL" id="BOMB01000032">
    <property type="protein sequence ID" value="GID14666.1"/>
    <property type="molecule type" value="Genomic_DNA"/>
</dbReference>
<dbReference type="InterPro" id="IPR009959">
    <property type="entry name" value="Cyclase_SnoaL-like"/>
</dbReference>